<evidence type="ECO:0000256" key="16">
    <source>
        <dbReference type="ARBA" id="ARBA00061221"/>
    </source>
</evidence>
<comment type="similarity">
    <text evidence="16">In the N-terminal section; belongs to the LpxC family.</text>
</comment>
<dbReference type="GO" id="GO:0016020">
    <property type="term" value="C:membrane"/>
    <property type="evidence" value="ECO:0007669"/>
    <property type="project" value="GOC"/>
</dbReference>
<name>A0A9D1RFK6_9BACT</name>
<keyword evidence="5 19" id="KW-0963">Cytoplasm</keyword>
<dbReference type="InterPro" id="IPR029069">
    <property type="entry name" value="HotDog_dom_sf"/>
</dbReference>
<dbReference type="Pfam" id="PF07977">
    <property type="entry name" value="FabA"/>
    <property type="match status" value="1"/>
</dbReference>
<comment type="catalytic activity">
    <reaction evidence="19">
        <text>a (3R)-hydroxyacyl-[ACP] = a (2E)-enoyl-[ACP] + H2O</text>
        <dbReference type="Rhea" id="RHEA:13097"/>
        <dbReference type="Rhea" id="RHEA-COMP:9925"/>
        <dbReference type="Rhea" id="RHEA-COMP:9945"/>
        <dbReference type="ChEBI" id="CHEBI:15377"/>
        <dbReference type="ChEBI" id="CHEBI:78784"/>
        <dbReference type="ChEBI" id="CHEBI:78827"/>
        <dbReference type="EC" id="4.2.1.59"/>
    </reaction>
</comment>
<dbReference type="EC" id="4.2.1.59" evidence="19"/>
<dbReference type="PANTHER" id="PTHR33694:SF1">
    <property type="entry name" value="UDP-3-O-ACYL-N-ACETYLGLUCOSAMINE DEACETYLASE 1, MITOCHONDRIAL-RELATED"/>
    <property type="match status" value="1"/>
</dbReference>
<evidence type="ECO:0000256" key="3">
    <source>
        <dbReference type="ARBA" id="ARBA00004496"/>
    </source>
</evidence>
<keyword evidence="12 19" id="KW-0456">Lyase</keyword>
<dbReference type="GO" id="GO:0005737">
    <property type="term" value="C:cytoplasm"/>
    <property type="evidence" value="ECO:0007669"/>
    <property type="project" value="UniProtKB-SubCell"/>
</dbReference>
<dbReference type="InterPro" id="IPR004463">
    <property type="entry name" value="UDP-acyl_GlcNac_deAcase"/>
</dbReference>
<proteinExistence type="inferred from homology"/>
<evidence type="ECO:0000256" key="8">
    <source>
        <dbReference type="ARBA" id="ARBA00022723"/>
    </source>
</evidence>
<dbReference type="EMBL" id="DXGG01000060">
    <property type="protein sequence ID" value="HIW86974.1"/>
    <property type="molecule type" value="Genomic_DNA"/>
</dbReference>
<evidence type="ECO:0000256" key="5">
    <source>
        <dbReference type="ARBA" id="ARBA00022490"/>
    </source>
</evidence>
<dbReference type="GO" id="GO:0006633">
    <property type="term" value="P:fatty acid biosynthetic process"/>
    <property type="evidence" value="ECO:0007669"/>
    <property type="project" value="UniProtKB-UniRule"/>
</dbReference>
<dbReference type="CDD" id="cd01288">
    <property type="entry name" value="FabZ"/>
    <property type="match status" value="1"/>
</dbReference>
<evidence type="ECO:0000256" key="9">
    <source>
        <dbReference type="ARBA" id="ARBA00022801"/>
    </source>
</evidence>
<dbReference type="Proteomes" id="UP000824267">
    <property type="component" value="Unassembled WGS sequence"/>
</dbReference>
<comment type="caution">
    <text evidence="20">The sequence shown here is derived from an EMBL/GenBank/DDBJ whole genome shotgun (WGS) entry which is preliminary data.</text>
</comment>
<evidence type="ECO:0000256" key="11">
    <source>
        <dbReference type="ARBA" id="ARBA00023098"/>
    </source>
</evidence>
<keyword evidence="8 18" id="KW-0479">Metal-binding</keyword>
<dbReference type="Gene3D" id="3.30.1700.10">
    <property type="entry name" value="lpxc deacetylase, domain 2"/>
    <property type="match status" value="1"/>
</dbReference>
<evidence type="ECO:0000313" key="20">
    <source>
        <dbReference type="EMBL" id="HIW86974.1"/>
    </source>
</evidence>
<dbReference type="GO" id="GO:0046872">
    <property type="term" value="F:metal ion binding"/>
    <property type="evidence" value="ECO:0007669"/>
    <property type="project" value="UniProtKB-KW"/>
</dbReference>
<keyword evidence="13" id="KW-0511">Multifunctional enzyme</keyword>
<feature type="binding site" evidence="18">
    <location>
        <position position="261"/>
    </location>
    <ligand>
        <name>Zn(2+)</name>
        <dbReference type="ChEBI" id="CHEBI:29105"/>
    </ligand>
</feature>
<dbReference type="InterPro" id="IPR015870">
    <property type="entry name" value="UDP-acyl_N-AcGlcN_deAcase_N"/>
</dbReference>
<feature type="active site" evidence="19">
    <location>
        <position position="364"/>
    </location>
</feature>
<dbReference type="AlphaFoldDB" id="A0A9D1RFK6"/>
<evidence type="ECO:0000256" key="18">
    <source>
        <dbReference type="HAMAP-Rule" id="MF_00388"/>
    </source>
</evidence>
<evidence type="ECO:0000256" key="14">
    <source>
        <dbReference type="ARBA" id="ARBA00024535"/>
    </source>
</evidence>
<keyword evidence="11 18" id="KW-0443">Lipid metabolism</keyword>
<comment type="catalytic activity">
    <reaction evidence="14 18">
        <text>a UDP-3-O-[(3R)-3-hydroxyacyl]-N-acetyl-alpha-D-glucosamine + H2O = a UDP-3-O-[(3R)-3-hydroxyacyl]-alpha-D-glucosamine + acetate</text>
        <dbReference type="Rhea" id="RHEA:67816"/>
        <dbReference type="ChEBI" id="CHEBI:15377"/>
        <dbReference type="ChEBI" id="CHEBI:30089"/>
        <dbReference type="ChEBI" id="CHEBI:137740"/>
        <dbReference type="ChEBI" id="CHEBI:173225"/>
        <dbReference type="EC" id="3.5.1.108"/>
    </reaction>
</comment>
<dbReference type="GO" id="GO:0019171">
    <property type="term" value="F:(3R)-hydroxyacyl-[acyl-carrier-protein] dehydratase activity"/>
    <property type="evidence" value="ECO:0007669"/>
    <property type="project" value="UniProtKB-EC"/>
</dbReference>
<evidence type="ECO:0000256" key="1">
    <source>
        <dbReference type="ARBA" id="ARBA00001947"/>
    </source>
</evidence>
<dbReference type="PANTHER" id="PTHR33694">
    <property type="entry name" value="UDP-3-O-ACYL-N-ACETYLGLUCOSAMINE DEACETYLASE 1, MITOCHONDRIAL-RELATED"/>
    <property type="match status" value="1"/>
</dbReference>
<comment type="subcellular location">
    <subcellularLocation>
        <location evidence="3 19">Cytoplasm</location>
    </subcellularLocation>
</comment>
<organism evidence="20 21">
    <name type="scientific">Candidatus Onthomorpha intestinigallinarum</name>
    <dbReference type="NCBI Taxonomy" id="2840880"/>
    <lineage>
        <taxon>Bacteria</taxon>
        <taxon>Pseudomonadati</taxon>
        <taxon>Bacteroidota</taxon>
        <taxon>Bacteroidia</taxon>
        <taxon>Bacteroidales</taxon>
        <taxon>Candidatus Onthomorpha</taxon>
    </lineage>
</organism>
<reference evidence="20" key="1">
    <citation type="journal article" date="2021" name="PeerJ">
        <title>Extensive microbial diversity within the chicken gut microbiome revealed by metagenomics and culture.</title>
        <authorList>
            <person name="Gilroy R."/>
            <person name="Ravi A."/>
            <person name="Getino M."/>
            <person name="Pursley I."/>
            <person name="Horton D.L."/>
            <person name="Alikhan N.F."/>
            <person name="Baker D."/>
            <person name="Gharbi K."/>
            <person name="Hall N."/>
            <person name="Watson M."/>
            <person name="Adriaenssens E.M."/>
            <person name="Foster-Nyarko E."/>
            <person name="Jarju S."/>
            <person name="Secka A."/>
            <person name="Antonio M."/>
            <person name="Oren A."/>
            <person name="Chaudhuri R.R."/>
            <person name="La Ragione R."/>
            <person name="Hildebrand F."/>
            <person name="Pallen M.J."/>
        </authorList>
    </citation>
    <scope>NUCLEOTIDE SEQUENCE</scope>
    <source>
        <strain evidence="20">Gambia16-930</strain>
    </source>
</reference>
<dbReference type="FunFam" id="3.10.129.10:FF:000001">
    <property type="entry name" value="3-hydroxyacyl-[acyl-carrier-protein] dehydratase FabZ"/>
    <property type="match status" value="1"/>
</dbReference>
<evidence type="ECO:0000256" key="10">
    <source>
        <dbReference type="ARBA" id="ARBA00022833"/>
    </source>
</evidence>
<gene>
    <name evidence="18" type="primary">lpxC</name>
    <name evidence="19" type="synonym">fabZ</name>
    <name evidence="20" type="ORF">IAC47_01690</name>
</gene>
<dbReference type="InterPro" id="IPR010084">
    <property type="entry name" value="FabZ"/>
</dbReference>
<keyword evidence="6 18" id="KW-0444">Lipid biosynthesis</keyword>
<dbReference type="EC" id="3.5.1.108" evidence="18"/>
<keyword evidence="7 18" id="KW-0441">Lipid A biosynthesis</keyword>
<evidence type="ECO:0000256" key="2">
    <source>
        <dbReference type="ARBA" id="ARBA00002923"/>
    </source>
</evidence>
<evidence type="ECO:0000256" key="13">
    <source>
        <dbReference type="ARBA" id="ARBA00023268"/>
    </source>
</evidence>
<dbReference type="SUPFAM" id="SSF54637">
    <property type="entry name" value="Thioesterase/thiol ester dehydrase-isomerase"/>
    <property type="match status" value="1"/>
</dbReference>
<evidence type="ECO:0000256" key="4">
    <source>
        <dbReference type="ARBA" id="ARBA00005002"/>
    </source>
</evidence>
<comment type="function">
    <text evidence="2 18">Catalyzes the hydrolysis of UDP-3-O-myristoyl-N-acetylglucosamine to form UDP-3-O-myristoylglucosamine and acetate, the committed step in lipid A biosynthesis.</text>
</comment>
<comment type="cofactor">
    <cofactor evidence="1 18">
        <name>Zn(2+)</name>
        <dbReference type="ChEBI" id="CHEBI:29105"/>
    </cofactor>
</comment>
<reference evidence="20" key="2">
    <citation type="submission" date="2021-04" db="EMBL/GenBank/DDBJ databases">
        <authorList>
            <person name="Gilroy R."/>
        </authorList>
    </citation>
    <scope>NUCLEOTIDE SEQUENCE</scope>
    <source>
        <strain evidence="20">Gambia16-930</strain>
    </source>
</reference>
<dbReference type="Gene3D" id="3.30.230.20">
    <property type="entry name" value="lpxc deacetylase, domain 1"/>
    <property type="match status" value="1"/>
</dbReference>
<feature type="binding site" evidence="18">
    <location>
        <position position="78"/>
    </location>
    <ligand>
        <name>Zn(2+)</name>
        <dbReference type="ChEBI" id="CHEBI:29105"/>
    </ligand>
</feature>
<comment type="similarity">
    <text evidence="18">Belongs to the LpxC family.</text>
</comment>
<evidence type="ECO:0000256" key="15">
    <source>
        <dbReference type="ARBA" id="ARBA00025049"/>
    </source>
</evidence>
<feature type="active site" description="Proton donor" evidence="18">
    <location>
        <position position="288"/>
    </location>
</feature>
<comment type="similarity">
    <text evidence="17">In the C-terminal section; belongs to the thioester dehydratase family.</text>
</comment>
<dbReference type="InterPro" id="IPR011334">
    <property type="entry name" value="UDP-acyl_GlcNac_deAcase_C"/>
</dbReference>
<dbReference type="NCBIfam" id="NF000582">
    <property type="entry name" value="PRK00006.1"/>
    <property type="match status" value="1"/>
</dbReference>
<dbReference type="HAMAP" id="MF_00388">
    <property type="entry name" value="LpxC"/>
    <property type="match status" value="1"/>
</dbReference>
<sequence length="462" mass="51849">MERQTTIRETIKISGKGLHSGKLVNVSILPAEADTGIVFRRVDLEGSPLIKASADLVTDTSRGTTIEYNKVKVATIEHLMASLYAMQIDNAVVELDSEEIPILDGSAKFWAEAIEKSGKTELDKERKYFVLKEAVSYSDPDKKTELLALPYDGFKVELAIDFAPRLIGEQFAELDSLEQFKDEYSNCRTFVFLDEVEQLLKLNLIKGGDLDNALIFVDKVLDGEQTAHLAKLFGMNPNQVKVEKGILNNIKQNFDNEPARHKLLDFLGDIALTGRPIKAHFIVKRPGHRVNNQLSRKIRFIMENTKNAPAYDPNKEPVYDIKAIKELLPHRFPMLLIDKIIEIGDDHVIGLKNVTGNEDFFNGHFPQEPVMPGVLIVEALGQTGGVLALKDIEDPENYSTYFMKFEEVKFRNKVVPGDTLLLKLELSEPIRRGIVKMKGTAYVGNKVVVEANLMAQVAKTKK</sequence>
<dbReference type="Pfam" id="PF03331">
    <property type="entry name" value="LpxC"/>
    <property type="match status" value="2"/>
</dbReference>
<dbReference type="HAMAP" id="MF_00406">
    <property type="entry name" value="FabZ"/>
    <property type="match status" value="1"/>
</dbReference>
<evidence type="ECO:0000256" key="19">
    <source>
        <dbReference type="HAMAP-Rule" id="MF_00406"/>
    </source>
</evidence>
<comment type="similarity">
    <text evidence="19">Belongs to the thioester dehydratase family. FabZ subfamily.</text>
</comment>
<evidence type="ECO:0000256" key="7">
    <source>
        <dbReference type="ARBA" id="ARBA00022556"/>
    </source>
</evidence>
<comment type="function">
    <text evidence="15 19">Involved in unsaturated fatty acids biosynthesis. Catalyzes the dehydration of short chain beta-hydroxyacyl-ACPs and long chain saturated and unsaturated beta-hydroxyacyl-ACPs.</text>
</comment>
<evidence type="ECO:0000256" key="6">
    <source>
        <dbReference type="ARBA" id="ARBA00022516"/>
    </source>
</evidence>
<feature type="binding site" evidence="18">
    <location>
        <position position="265"/>
    </location>
    <ligand>
        <name>Zn(2+)</name>
        <dbReference type="ChEBI" id="CHEBI:29105"/>
    </ligand>
</feature>
<comment type="pathway">
    <text evidence="4 18">Glycolipid biosynthesis; lipid IV(A) biosynthesis; lipid IV(A) from (3R)-3-hydroxytetradecanoyl-[acyl-carrier-protein] and UDP-N-acetyl-alpha-D-glucosamine: step 2/6.</text>
</comment>
<evidence type="ECO:0000256" key="17">
    <source>
        <dbReference type="ARBA" id="ARBA00061355"/>
    </source>
</evidence>
<dbReference type="InterPro" id="IPR020568">
    <property type="entry name" value="Ribosomal_Su5_D2-typ_SF"/>
</dbReference>
<evidence type="ECO:0000256" key="12">
    <source>
        <dbReference type="ARBA" id="ARBA00023239"/>
    </source>
</evidence>
<accession>A0A9D1RFK6</accession>
<dbReference type="GO" id="GO:0009245">
    <property type="term" value="P:lipid A biosynthetic process"/>
    <property type="evidence" value="ECO:0007669"/>
    <property type="project" value="UniProtKB-UniRule"/>
</dbReference>
<keyword evidence="9 18" id="KW-0378">Hydrolase</keyword>
<dbReference type="NCBIfam" id="TIGR01750">
    <property type="entry name" value="fabZ"/>
    <property type="match status" value="1"/>
</dbReference>
<keyword evidence="10 18" id="KW-0862">Zinc</keyword>
<dbReference type="Gene3D" id="3.10.129.10">
    <property type="entry name" value="Hotdog Thioesterase"/>
    <property type="match status" value="1"/>
</dbReference>
<protein>
    <recommendedName>
        <fullName evidence="18 19">Multifunctional fusion protein</fullName>
    </recommendedName>
    <domain>
        <recommendedName>
            <fullName evidence="19">3-hydroxyacyl-[acyl-carrier-protein] dehydratase FabZ</fullName>
            <ecNumber evidence="19">4.2.1.59</ecNumber>
        </recommendedName>
        <alternativeName>
            <fullName evidence="19">(3R)-hydroxymyristoyl-[acyl-carrier-protein] dehydratase</fullName>
        </alternativeName>
        <alternativeName>
            <fullName evidence="19">Beta-hydroxyacyl-ACP dehydratase</fullName>
            <shortName evidence="19">(3R)-hydroxymyristoyl-ACP dehydrase</shortName>
        </alternativeName>
    </domain>
    <domain>
        <recommendedName>
            <fullName evidence="18">UDP-3-O-acyl-N-acetylglucosamine deacetylase</fullName>
            <shortName evidence="18">UDP-3-O-acyl-GlcNAc deacetylase</shortName>
            <ecNumber evidence="18">3.5.1.108</ecNumber>
        </recommendedName>
        <alternativeName>
            <fullName evidence="18">UDP-3-O-[R-3-hydroxymyristoyl]-N-acetylglucosamine deacetylase</fullName>
        </alternativeName>
    </domain>
</protein>
<dbReference type="GO" id="GO:0103117">
    <property type="term" value="F:UDP-3-O-acyl-N-acetylglucosamine deacetylase activity"/>
    <property type="evidence" value="ECO:0007669"/>
    <property type="project" value="UniProtKB-UniRule"/>
</dbReference>
<dbReference type="NCBIfam" id="NF009667">
    <property type="entry name" value="PRK13188.1"/>
    <property type="match status" value="1"/>
</dbReference>
<dbReference type="InterPro" id="IPR013114">
    <property type="entry name" value="FabA_FabZ"/>
</dbReference>
<evidence type="ECO:0000313" key="21">
    <source>
        <dbReference type="Proteomes" id="UP000824267"/>
    </source>
</evidence>
<dbReference type="SUPFAM" id="SSF54211">
    <property type="entry name" value="Ribosomal protein S5 domain 2-like"/>
    <property type="match status" value="2"/>
</dbReference>